<organism evidence="1 2">
    <name type="scientific">Corchorus olitorius</name>
    <dbReference type="NCBI Taxonomy" id="93759"/>
    <lineage>
        <taxon>Eukaryota</taxon>
        <taxon>Viridiplantae</taxon>
        <taxon>Streptophyta</taxon>
        <taxon>Embryophyta</taxon>
        <taxon>Tracheophyta</taxon>
        <taxon>Spermatophyta</taxon>
        <taxon>Magnoliopsida</taxon>
        <taxon>eudicotyledons</taxon>
        <taxon>Gunneridae</taxon>
        <taxon>Pentapetalae</taxon>
        <taxon>rosids</taxon>
        <taxon>malvids</taxon>
        <taxon>Malvales</taxon>
        <taxon>Malvaceae</taxon>
        <taxon>Grewioideae</taxon>
        <taxon>Apeibeae</taxon>
        <taxon>Corchorus</taxon>
    </lineage>
</organism>
<evidence type="ECO:0000313" key="1">
    <source>
        <dbReference type="EMBL" id="OMO87089.1"/>
    </source>
</evidence>
<evidence type="ECO:0000313" key="2">
    <source>
        <dbReference type="Proteomes" id="UP000187203"/>
    </source>
</evidence>
<reference evidence="2" key="1">
    <citation type="submission" date="2013-09" db="EMBL/GenBank/DDBJ databases">
        <title>Corchorus olitorius genome sequencing.</title>
        <authorList>
            <person name="Alam M."/>
            <person name="Haque M.S."/>
            <person name="Islam M.S."/>
            <person name="Emdad E.M."/>
            <person name="Islam M.M."/>
            <person name="Ahmed B."/>
            <person name="Halim A."/>
            <person name="Hossen Q.M.M."/>
            <person name="Hossain M.Z."/>
            <person name="Ahmed R."/>
            <person name="Khan M.M."/>
            <person name="Islam R."/>
            <person name="Rashid M.M."/>
            <person name="Khan S.A."/>
            <person name="Rahman M.S."/>
            <person name="Alam M."/>
            <person name="Yahiya A.S."/>
            <person name="Khan M.S."/>
            <person name="Azam M.S."/>
            <person name="Haque T."/>
            <person name="Lashkar M.Z.H."/>
            <person name="Akhand A.I."/>
            <person name="Morshed G."/>
            <person name="Roy S."/>
            <person name="Uddin K.S."/>
            <person name="Rabeya T."/>
            <person name="Hossain A.S."/>
            <person name="Chowdhury A."/>
            <person name="Snigdha A.R."/>
            <person name="Mortoza M.S."/>
            <person name="Matin S.A."/>
            <person name="Hoque S.M.E."/>
            <person name="Islam M.K."/>
            <person name="Roy D.K."/>
            <person name="Haider R."/>
            <person name="Moosa M.M."/>
            <person name="Elias S.M."/>
            <person name="Hasan A.M."/>
            <person name="Jahan S."/>
            <person name="Shafiuddin M."/>
            <person name="Mahmood N."/>
            <person name="Shommy N.S."/>
        </authorList>
    </citation>
    <scope>NUCLEOTIDE SEQUENCE [LARGE SCALE GENOMIC DNA]</scope>
    <source>
        <strain evidence="2">cv. O-4</strain>
    </source>
</reference>
<protein>
    <submittedName>
        <fullName evidence="1">Uncharacterized protein</fullName>
    </submittedName>
</protein>
<sequence length="61" mass="7040">MASIQCASPDSASRWLIGWRVRTVPSDRLHQGLKRCVPCARCYRAETKMEHMWDAIVHVTQ</sequence>
<name>A0A1R3IWX7_9ROSI</name>
<keyword evidence="2" id="KW-1185">Reference proteome</keyword>
<gene>
    <name evidence="1" type="ORF">COLO4_20796</name>
</gene>
<proteinExistence type="predicted"/>
<accession>A0A1R3IWX7</accession>
<comment type="caution">
    <text evidence="1">The sequence shown here is derived from an EMBL/GenBank/DDBJ whole genome shotgun (WGS) entry which is preliminary data.</text>
</comment>
<dbReference type="Proteomes" id="UP000187203">
    <property type="component" value="Unassembled WGS sequence"/>
</dbReference>
<dbReference type="AlphaFoldDB" id="A0A1R3IWX7"/>
<dbReference type="EMBL" id="AWUE01017418">
    <property type="protein sequence ID" value="OMO87089.1"/>
    <property type="molecule type" value="Genomic_DNA"/>
</dbReference>